<feature type="domain" description="Phosphoribosyltransferase" evidence="11">
    <location>
        <begin position="22"/>
        <end position="73"/>
    </location>
</feature>
<evidence type="ECO:0000256" key="5">
    <source>
        <dbReference type="ARBA" id="ARBA00011738"/>
    </source>
</evidence>
<dbReference type="GO" id="GO:0006166">
    <property type="term" value="P:purine ribonucleoside salvage"/>
    <property type="evidence" value="ECO:0007669"/>
    <property type="project" value="UniProtKB-KW"/>
</dbReference>
<dbReference type="PANTHER" id="PTHR11776:SF7">
    <property type="entry name" value="PHOSPHORIBOSYLTRANSFERASE DOMAIN-CONTAINING PROTEIN"/>
    <property type="match status" value="1"/>
</dbReference>
<dbReference type="Pfam" id="PF00156">
    <property type="entry name" value="Pribosyltran"/>
    <property type="match status" value="1"/>
</dbReference>
<protein>
    <recommendedName>
        <fullName evidence="6">adenine phosphoribosyltransferase</fullName>
        <ecNumber evidence="6">2.4.2.7</ecNumber>
    </recommendedName>
</protein>
<keyword evidence="10" id="KW-0660">Purine salvage</keyword>
<sequence>MMEDLNVRWLYEKVHRRCVLVHSPPCKQVLLMDDLIATGGTLCSGIELVKSCGAEVTECCCMVELKALRGRDRCLAAGAKSVWGFISEELLIIKAKLPDDYVDDGAAH</sequence>
<evidence type="ECO:0000256" key="7">
    <source>
        <dbReference type="ARBA" id="ARBA00022490"/>
    </source>
</evidence>
<comment type="subcellular location">
    <subcellularLocation>
        <location evidence="2">Cytoplasm</location>
    </subcellularLocation>
</comment>
<accession>A0A7S4B6I8</accession>
<evidence type="ECO:0000256" key="3">
    <source>
        <dbReference type="ARBA" id="ARBA00004659"/>
    </source>
</evidence>
<reference evidence="12" key="1">
    <citation type="submission" date="2021-01" db="EMBL/GenBank/DDBJ databases">
        <authorList>
            <person name="Corre E."/>
            <person name="Pelletier E."/>
            <person name="Niang G."/>
            <person name="Scheremetjew M."/>
            <person name="Finn R."/>
            <person name="Kale V."/>
            <person name="Holt S."/>
            <person name="Cochrane G."/>
            <person name="Meng A."/>
            <person name="Brown T."/>
            <person name="Cohen L."/>
        </authorList>
    </citation>
    <scope>NUCLEOTIDE SEQUENCE</scope>
    <source>
        <strain evidence="12">CCMP645</strain>
    </source>
</reference>
<evidence type="ECO:0000256" key="1">
    <source>
        <dbReference type="ARBA" id="ARBA00000868"/>
    </source>
</evidence>
<keyword evidence="8" id="KW-0328">Glycosyltransferase</keyword>
<dbReference type="GO" id="GO:0005829">
    <property type="term" value="C:cytosol"/>
    <property type="evidence" value="ECO:0007669"/>
    <property type="project" value="TreeGrafter"/>
</dbReference>
<dbReference type="AlphaFoldDB" id="A0A7S4B6I8"/>
<gene>
    <name evidence="12" type="ORF">PCAR00345_LOCUS7531</name>
</gene>
<dbReference type="PANTHER" id="PTHR11776">
    <property type="entry name" value="ADENINE PHOSPHORIBOSYLTRANSFERASE"/>
    <property type="match status" value="1"/>
</dbReference>
<dbReference type="InterPro" id="IPR050120">
    <property type="entry name" value="Adenine_PRTase"/>
</dbReference>
<comment type="pathway">
    <text evidence="3">Purine metabolism; AMP biosynthesis via salvage pathway; AMP from adenine: step 1/1.</text>
</comment>
<keyword evidence="7" id="KW-0963">Cytoplasm</keyword>
<evidence type="ECO:0000256" key="2">
    <source>
        <dbReference type="ARBA" id="ARBA00004496"/>
    </source>
</evidence>
<dbReference type="CDD" id="cd06223">
    <property type="entry name" value="PRTases_typeI"/>
    <property type="match status" value="1"/>
</dbReference>
<dbReference type="GO" id="GO:0003999">
    <property type="term" value="F:adenine phosphoribosyltransferase activity"/>
    <property type="evidence" value="ECO:0007669"/>
    <property type="project" value="UniProtKB-EC"/>
</dbReference>
<evidence type="ECO:0000256" key="6">
    <source>
        <dbReference type="ARBA" id="ARBA00011893"/>
    </source>
</evidence>
<comment type="subunit">
    <text evidence="5">Homodimer.</text>
</comment>
<evidence type="ECO:0000256" key="8">
    <source>
        <dbReference type="ARBA" id="ARBA00022676"/>
    </source>
</evidence>
<proteinExistence type="inferred from homology"/>
<dbReference type="EC" id="2.4.2.7" evidence="6"/>
<dbReference type="InterPro" id="IPR029057">
    <property type="entry name" value="PRTase-like"/>
</dbReference>
<evidence type="ECO:0000313" key="12">
    <source>
        <dbReference type="EMBL" id="CAE0754944.1"/>
    </source>
</evidence>
<evidence type="ECO:0000259" key="11">
    <source>
        <dbReference type="Pfam" id="PF00156"/>
    </source>
</evidence>
<name>A0A7S4B6I8_CHRCT</name>
<dbReference type="InterPro" id="IPR000836">
    <property type="entry name" value="PRTase_dom"/>
</dbReference>
<comment type="similarity">
    <text evidence="4">Belongs to the purine/pyrimidine phosphoribosyltransferase family.</text>
</comment>
<keyword evidence="9" id="KW-0808">Transferase</keyword>
<evidence type="ECO:0000256" key="10">
    <source>
        <dbReference type="ARBA" id="ARBA00022726"/>
    </source>
</evidence>
<evidence type="ECO:0000256" key="9">
    <source>
        <dbReference type="ARBA" id="ARBA00022679"/>
    </source>
</evidence>
<organism evidence="12">
    <name type="scientific">Chrysotila carterae</name>
    <name type="common">Marine alga</name>
    <name type="synonym">Syracosphaera carterae</name>
    <dbReference type="NCBI Taxonomy" id="13221"/>
    <lineage>
        <taxon>Eukaryota</taxon>
        <taxon>Haptista</taxon>
        <taxon>Haptophyta</taxon>
        <taxon>Prymnesiophyceae</taxon>
        <taxon>Isochrysidales</taxon>
        <taxon>Isochrysidaceae</taxon>
        <taxon>Chrysotila</taxon>
    </lineage>
</organism>
<evidence type="ECO:0000256" key="4">
    <source>
        <dbReference type="ARBA" id="ARBA00008391"/>
    </source>
</evidence>
<comment type="catalytic activity">
    <reaction evidence="1">
        <text>AMP + diphosphate = 5-phospho-alpha-D-ribose 1-diphosphate + adenine</text>
        <dbReference type="Rhea" id="RHEA:16609"/>
        <dbReference type="ChEBI" id="CHEBI:16708"/>
        <dbReference type="ChEBI" id="CHEBI:33019"/>
        <dbReference type="ChEBI" id="CHEBI:58017"/>
        <dbReference type="ChEBI" id="CHEBI:456215"/>
        <dbReference type="EC" id="2.4.2.7"/>
    </reaction>
</comment>
<dbReference type="Gene3D" id="3.40.50.2020">
    <property type="match status" value="1"/>
</dbReference>
<dbReference type="SUPFAM" id="SSF53271">
    <property type="entry name" value="PRTase-like"/>
    <property type="match status" value="1"/>
</dbReference>
<dbReference type="EMBL" id="HBIZ01012532">
    <property type="protein sequence ID" value="CAE0754944.1"/>
    <property type="molecule type" value="Transcribed_RNA"/>
</dbReference>